<comment type="caution">
    <text evidence="1">The sequence shown here is derived from an EMBL/GenBank/DDBJ whole genome shotgun (WGS) entry which is preliminary data.</text>
</comment>
<protein>
    <submittedName>
        <fullName evidence="1">Uncharacterized protein</fullName>
    </submittedName>
</protein>
<dbReference type="EMBL" id="JAKWBI020000135">
    <property type="protein sequence ID" value="KAJ2901855.1"/>
    <property type="molecule type" value="Genomic_DNA"/>
</dbReference>
<proteinExistence type="predicted"/>
<organism evidence="1 2">
    <name type="scientific">Zalerion maritima</name>
    <dbReference type="NCBI Taxonomy" id="339359"/>
    <lineage>
        <taxon>Eukaryota</taxon>
        <taxon>Fungi</taxon>
        <taxon>Dikarya</taxon>
        <taxon>Ascomycota</taxon>
        <taxon>Pezizomycotina</taxon>
        <taxon>Sordariomycetes</taxon>
        <taxon>Lulworthiomycetidae</taxon>
        <taxon>Lulworthiales</taxon>
        <taxon>Lulworthiaceae</taxon>
        <taxon>Zalerion</taxon>
    </lineage>
</organism>
<dbReference type="Proteomes" id="UP001201980">
    <property type="component" value="Unassembled WGS sequence"/>
</dbReference>
<sequence>MSSIALSDINPKLALPTSSRVPQRRNVGVTLPSSPLWVQTDLLFSGSSIYDMFGPFQSYGAKPVRPLTGRAS</sequence>
<keyword evidence="2" id="KW-1185">Reference proteome</keyword>
<dbReference type="AlphaFoldDB" id="A0AAD5WTX3"/>
<evidence type="ECO:0000313" key="1">
    <source>
        <dbReference type="EMBL" id="KAJ2901855.1"/>
    </source>
</evidence>
<accession>A0AAD5WTX3</accession>
<gene>
    <name evidence="1" type="ORF">MKZ38_001334</name>
</gene>
<name>A0AAD5WTX3_9PEZI</name>
<reference evidence="1" key="1">
    <citation type="submission" date="2022-07" db="EMBL/GenBank/DDBJ databases">
        <title>Draft genome sequence of Zalerion maritima ATCC 34329, a (micro)plastics degrading marine fungus.</title>
        <authorList>
            <person name="Paco A."/>
            <person name="Goncalves M.F.M."/>
            <person name="Rocha-Santos T.A.P."/>
            <person name="Alves A."/>
        </authorList>
    </citation>
    <scope>NUCLEOTIDE SEQUENCE</scope>
    <source>
        <strain evidence="1">ATCC 34329</strain>
    </source>
</reference>
<evidence type="ECO:0000313" key="2">
    <source>
        <dbReference type="Proteomes" id="UP001201980"/>
    </source>
</evidence>